<dbReference type="Proteomes" id="UP000503318">
    <property type="component" value="Segment"/>
</dbReference>
<reference evidence="1 2" key="1">
    <citation type="submission" date="2020-03" db="EMBL/GenBank/DDBJ databases">
        <title>Variable regions in the genome of staphylococcal bacteriophage Twort.</title>
        <authorList>
            <person name="Glowacka-Rutkowska A."/>
            <person name="Gawor J."/>
            <person name="Lobocka M."/>
        </authorList>
    </citation>
    <scope>NUCLEOTIDE SEQUENCE [LARGE SCALE GENOMIC DNA]</scope>
</reference>
<evidence type="ECO:0000313" key="1">
    <source>
        <dbReference type="EMBL" id="QIW89068.1"/>
    </source>
</evidence>
<accession>A0A6H0X569</accession>
<gene>
    <name evidence="1" type="ORF">TwortDSMZ_063</name>
</gene>
<dbReference type="KEGG" id="vg:5130470"/>
<dbReference type="RefSeq" id="YP_238709.1">
    <property type="nucleotide sequence ID" value="NC_007021.1"/>
</dbReference>
<sequence length="178" mass="20701">MKPYMYTTKETITNDVKQISEYLKNESTSLCVYSDYKPEELDVYLESNCGNYMAIYYKDKNAVGFFTKISSKNGKTYNLRHVPNISDLEEVEFTIEEQVKLNLLTEDLPMGDLLIFMKDGEVKVPFDSFINHVKYILDNDYTKVDKIIYTGISRGIKEHMELDFVHDTIDILAKDSLL</sequence>
<organismHost>
    <name type="scientific">Twortvirus twort</name>
    <dbReference type="NCBI Taxonomy" id="55510"/>
</organismHost>
<protein>
    <submittedName>
        <fullName evidence="1">Uncharacterized protein</fullName>
    </submittedName>
</protein>
<dbReference type="EMBL" id="MT151386">
    <property type="protein sequence ID" value="QIW89068.1"/>
    <property type="molecule type" value="Genomic_DNA"/>
</dbReference>
<proteinExistence type="predicted"/>
<evidence type="ECO:0000313" key="2">
    <source>
        <dbReference type="Proteomes" id="UP000503318"/>
    </source>
</evidence>
<name>A0A6H0X569_BPTWO</name>
<organism evidence="1 2">
    <name type="scientific">Staphylococcus phage Twort (strain DSM 17442 / HER 48)</name>
    <name type="common">Bacteriophage Twort</name>
    <dbReference type="NCBI Taxonomy" id="2908167"/>
    <lineage>
        <taxon>Viruses</taxon>
        <taxon>Duplodnaviria</taxon>
        <taxon>Heunggongvirae</taxon>
        <taxon>Uroviricota</taxon>
        <taxon>Caudoviricetes</taxon>
        <taxon>Herelleviridae</taxon>
        <taxon>Twortvirinae</taxon>
        <taxon>Twortvirus</taxon>
        <taxon>Twortvirus twort</taxon>
    </lineage>
</organism>